<evidence type="ECO:0000256" key="1">
    <source>
        <dbReference type="SAM" id="Phobius"/>
    </source>
</evidence>
<dbReference type="GO" id="GO:0006508">
    <property type="term" value="P:proteolysis"/>
    <property type="evidence" value="ECO:0007669"/>
    <property type="project" value="UniProtKB-KW"/>
</dbReference>
<feature type="transmembrane region" description="Helical" evidence="1">
    <location>
        <begin position="121"/>
        <end position="141"/>
    </location>
</feature>
<keyword evidence="1" id="KW-0472">Membrane</keyword>
<feature type="transmembrane region" description="Helical" evidence="1">
    <location>
        <begin position="83"/>
        <end position="100"/>
    </location>
</feature>
<dbReference type="InterPro" id="IPR003675">
    <property type="entry name" value="Rce1/LyrA-like_dom"/>
</dbReference>
<evidence type="ECO:0000313" key="3">
    <source>
        <dbReference type="EMBL" id="RTQ94321.1"/>
    </source>
</evidence>
<comment type="caution">
    <text evidence="3">The sequence shown here is derived from an EMBL/GenBank/DDBJ whole genome shotgun (WGS) entry which is preliminary data.</text>
</comment>
<organism evidence="3 4">
    <name type="scientific">Lysinibacillus telephonicus</name>
    <dbReference type="NCBI Taxonomy" id="1714840"/>
    <lineage>
        <taxon>Bacteria</taxon>
        <taxon>Bacillati</taxon>
        <taxon>Bacillota</taxon>
        <taxon>Bacilli</taxon>
        <taxon>Bacillales</taxon>
        <taxon>Bacillaceae</taxon>
        <taxon>Lysinibacillus</taxon>
    </lineage>
</organism>
<dbReference type="GO" id="GO:0008237">
    <property type="term" value="F:metallopeptidase activity"/>
    <property type="evidence" value="ECO:0007669"/>
    <property type="project" value="UniProtKB-KW"/>
</dbReference>
<dbReference type="GO" id="GO:0080120">
    <property type="term" value="P:CAAX-box protein maturation"/>
    <property type="evidence" value="ECO:0007669"/>
    <property type="project" value="UniProtKB-ARBA"/>
</dbReference>
<accession>A0A3S0J4F1</accession>
<evidence type="ECO:0000259" key="2">
    <source>
        <dbReference type="Pfam" id="PF02517"/>
    </source>
</evidence>
<feature type="domain" description="CAAX prenyl protease 2/Lysostaphin resistance protein A-like" evidence="2">
    <location>
        <begin position="124"/>
        <end position="216"/>
    </location>
</feature>
<dbReference type="EMBL" id="RXNR01000012">
    <property type="protein sequence ID" value="RTQ94321.1"/>
    <property type="molecule type" value="Genomic_DNA"/>
</dbReference>
<feature type="transmembrane region" description="Helical" evidence="1">
    <location>
        <begin position="183"/>
        <end position="200"/>
    </location>
</feature>
<feature type="transmembrane region" description="Helical" evidence="1">
    <location>
        <begin position="28"/>
        <end position="47"/>
    </location>
</feature>
<dbReference type="Proteomes" id="UP000276349">
    <property type="component" value="Unassembled WGS sequence"/>
</dbReference>
<keyword evidence="1" id="KW-0812">Transmembrane</keyword>
<feature type="transmembrane region" description="Helical" evidence="1">
    <location>
        <begin position="59"/>
        <end position="77"/>
    </location>
</feature>
<keyword evidence="3" id="KW-0645">Protease</keyword>
<dbReference type="AlphaFoldDB" id="A0A3S0J4F1"/>
<keyword evidence="3" id="KW-0482">Metalloprotease</keyword>
<proteinExistence type="predicted"/>
<feature type="transmembrane region" description="Helical" evidence="1">
    <location>
        <begin position="7"/>
        <end position="22"/>
    </location>
</feature>
<keyword evidence="4" id="KW-1185">Reference proteome</keyword>
<reference evidence="3 4" key="1">
    <citation type="submission" date="2018-12" db="EMBL/GenBank/DDBJ databases">
        <authorList>
            <person name="Yu L."/>
        </authorList>
    </citation>
    <scope>NUCLEOTIDE SEQUENCE [LARGE SCALE GENOMIC DNA]</scope>
    <source>
        <strain evidence="3 4">S5H2222</strain>
    </source>
</reference>
<feature type="transmembrane region" description="Helical" evidence="1">
    <location>
        <begin position="153"/>
        <end position="171"/>
    </location>
</feature>
<gene>
    <name evidence="3" type="ORF">EKG35_06070</name>
</gene>
<feature type="transmembrane region" description="Helical" evidence="1">
    <location>
        <begin position="206"/>
        <end position="223"/>
    </location>
</feature>
<dbReference type="OrthoDB" id="8607342at2"/>
<dbReference type="RefSeq" id="WP_126293549.1">
    <property type="nucleotide sequence ID" value="NZ_CP155468.1"/>
</dbReference>
<dbReference type="GO" id="GO:0004175">
    <property type="term" value="F:endopeptidase activity"/>
    <property type="evidence" value="ECO:0007669"/>
    <property type="project" value="UniProtKB-ARBA"/>
</dbReference>
<evidence type="ECO:0000313" key="4">
    <source>
        <dbReference type="Proteomes" id="UP000276349"/>
    </source>
</evidence>
<keyword evidence="3" id="KW-0378">Hydrolase</keyword>
<name>A0A3S0J4F1_9BACI</name>
<dbReference type="Pfam" id="PF02517">
    <property type="entry name" value="Rce1-like"/>
    <property type="match status" value="1"/>
</dbReference>
<sequence length="228" mass="27316">MLKRQKIYLIILILTYVYFFIFENQLGQIITLGLSMPLLIMAFAPLLYQRINVPIKYRYIPILISMVLPNVLFSIHIDWFTDEYHYFLITMLLSLILLLTRYNNLKEAIKISTLLEPISKLTCFMQMVKLTLIIIGEELLFRVFYYNLISNPSFWHIILNGLVFACYHHFNRFAHNQYKFIDYVYHFLLSIILGYCYLSFDKIFAPIVFGHITYNFTNYIILLQRGRK</sequence>
<protein>
    <submittedName>
        <fullName evidence="3">CPBP family intramembrane metalloprotease</fullName>
    </submittedName>
</protein>
<keyword evidence="1" id="KW-1133">Transmembrane helix</keyword>